<dbReference type="Proteomes" id="UP000241769">
    <property type="component" value="Unassembled WGS sequence"/>
</dbReference>
<evidence type="ECO:0000313" key="1">
    <source>
        <dbReference type="EMBL" id="PRP77894.1"/>
    </source>
</evidence>
<protein>
    <recommendedName>
        <fullName evidence="3">TraB family protein</fullName>
    </recommendedName>
</protein>
<dbReference type="PANTHER" id="PTHR21530">
    <property type="entry name" value="PHEROMONE SHUTDOWN PROTEIN"/>
    <property type="match status" value="1"/>
</dbReference>
<dbReference type="CDD" id="cd14726">
    <property type="entry name" value="TraB_PrgY-like"/>
    <property type="match status" value="1"/>
</dbReference>
<evidence type="ECO:0000313" key="2">
    <source>
        <dbReference type="Proteomes" id="UP000241769"/>
    </source>
</evidence>
<dbReference type="FunCoup" id="A0A2P6N1P2">
    <property type="interactions" value="3"/>
</dbReference>
<organism evidence="1 2">
    <name type="scientific">Planoprotostelium fungivorum</name>
    <dbReference type="NCBI Taxonomy" id="1890364"/>
    <lineage>
        <taxon>Eukaryota</taxon>
        <taxon>Amoebozoa</taxon>
        <taxon>Evosea</taxon>
        <taxon>Variosea</taxon>
        <taxon>Cavosteliida</taxon>
        <taxon>Cavosteliaceae</taxon>
        <taxon>Planoprotostelium</taxon>
    </lineage>
</organism>
<dbReference type="AlphaFoldDB" id="A0A2P6N1P2"/>
<accession>A0A2P6N1P2</accession>
<dbReference type="InParanoid" id="A0A2P6N1P2"/>
<dbReference type="Pfam" id="PF01963">
    <property type="entry name" value="TraB_PrgY_gumN"/>
    <property type="match status" value="1"/>
</dbReference>
<dbReference type="OrthoDB" id="48306at2759"/>
<dbReference type="InterPro" id="IPR002816">
    <property type="entry name" value="TraB/PrgY/GumN_fam"/>
</dbReference>
<dbReference type="STRING" id="1890364.A0A2P6N1P2"/>
<comment type="caution">
    <text evidence="1">The sequence shown here is derived from an EMBL/GenBank/DDBJ whole genome shotgun (WGS) entry which is preliminary data.</text>
</comment>
<sequence>MSNLMFRAIRGPHFHKWPQPARPVRKTNAAQHVSQERFSSTSTEHLSHLTRDGSLIMFKNPFNQADVFVIGTSNASRESTANIQQVIRSVEPNTVFLELDQERMNRLLSHTPLESDESFKSEIFKALSSHPSLKSNPLFGDGFIGRMARQGFEKYIQRALGIMKQFGLVPGEMFRAAIGEARNKNSKVVLGGIDPRITLHSAMAGVKIPDFSNLNPSTLLKDMNIDPDNLRSIMSEAETMETRETARRVREGMKKELPQVYKALFTDREEYMNARLEKCEGKTVAVVGMMHMDAIEEHFKRGKGRLGS</sequence>
<dbReference type="InterPro" id="IPR046345">
    <property type="entry name" value="TraB_PrgY-like"/>
</dbReference>
<gene>
    <name evidence="1" type="ORF">PROFUN_08568</name>
</gene>
<name>A0A2P6N1P2_9EUKA</name>
<evidence type="ECO:0008006" key="3">
    <source>
        <dbReference type="Google" id="ProtNLM"/>
    </source>
</evidence>
<reference evidence="1 2" key="1">
    <citation type="journal article" date="2018" name="Genome Biol. Evol.">
        <title>Multiple Roots of Fruiting Body Formation in Amoebozoa.</title>
        <authorList>
            <person name="Hillmann F."/>
            <person name="Forbes G."/>
            <person name="Novohradska S."/>
            <person name="Ferling I."/>
            <person name="Riege K."/>
            <person name="Groth M."/>
            <person name="Westermann M."/>
            <person name="Marz M."/>
            <person name="Spaller T."/>
            <person name="Winckler T."/>
            <person name="Schaap P."/>
            <person name="Glockner G."/>
        </authorList>
    </citation>
    <scope>NUCLEOTIDE SEQUENCE [LARGE SCALE GENOMIC DNA]</scope>
    <source>
        <strain evidence="1 2">Jena</strain>
    </source>
</reference>
<keyword evidence="2" id="KW-1185">Reference proteome</keyword>
<dbReference type="PANTHER" id="PTHR21530:SF7">
    <property type="entry name" value="TRAB DOMAIN-CONTAINING PROTEIN"/>
    <property type="match status" value="1"/>
</dbReference>
<proteinExistence type="predicted"/>
<dbReference type="EMBL" id="MDYQ01000251">
    <property type="protein sequence ID" value="PRP77894.1"/>
    <property type="molecule type" value="Genomic_DNA"/>
</dbReference>